<sequence>MHFACELLRVKAGSCAKSNQNPQSVLDLEDFTVFQIVVGLPERGGSNIASVAYGHPMGA</sequence>
<protein>
    <submittedName>
        <fullName evidence="1">Uncharacterized protein</fullName>
    </submittedName>
</protein>
<dbReference type="AlphaFoldDB" id="A0A839UTR3"/>
<keyword evidence="2" id="KW-1185">Reference proteome</keyword>
<accession>A0A839UTR3</accession>
<evidence type="ECO:0000313" key="1">
    <source>
        <dbReference type="EMBL" id="MBB3169356.1"/>
    </source>
</evidence>
<proteinExistence type="predicted"/>
<dbReference type="Proteomes" id="UP000559987">
    <property type="component" value="Unassembled WGS sequence"/>
</dbReference>
<reference evidence="1 2" key="1">
    <citation type="submission" date="2020-08" db="EMBL/GenBank/DDBJ databases">
        <title>Genomic Encyclopedia of Type Strains, Phase III (KMG-III): the genomes of soil and plant-associated and newly described type strains.</title>
        <authorList>
            <person name="Whitman W."/>
        </authorList>
    </citation>
    <scope>NUCLEOTIDE SEQUENCE [LARGE SCALE GENOMIC DNA]</scope>
    <source>
        <strain evidence="1 2">CECT 8571</strain>
    </source>
</reference>
<organism evidence="1 2">
    <name type="scientific">Simiduia aestuariiviva</name>
    <dbReference type="NCBI Taxonomy" id="1510459"/>
    <lineage>
        <taxon>Bacteria</taxon>
        <taxon>Pseudomonadati</taxon>
        <taxon>Pseudomonadota</taxon>
        <taxon>Gammaproteobacteria</taxon>
        <taxon>Cellvibrionales</taxon>
        <taxon>Cellvibrionaceae</taxon>
        <taxon>Simiduia</taxon>
    </lineage>
</organism>
<comment type="caution">
    <text evidence="1">The sequence shown here is derived from an EMBL/GenBank/DDBJ whole genome shotgun (WGS) entry which is preliminary data.</text>
</comment>
<dbReference type="EMBL" id="JACHXZ010000003">
    <property type="protein sequence ID" value="MBB3169356.1"/>
    <property type="molecule type" value="Genomic_DNA"/>
</dbReference>
<gene>
    <name evidence="1" type="ORF">FHS30_002564</name>
</gene>
<name>A0A839UTR3_9GAMM</name>
<evidence type="ECO:0000313" key="2">
    <source>
        <dbReference type="Proteomes" id="UP000559987"/>
    </source>
</evidence>